<dbReference type="EMBL" id="GL380209">
    <property type="protein sequence ID" value="EGT50457.1"/>
    <property type="molecule type" value="Genomic_DNA"/>
</dbReference>
<feature type="region of interest" description="Disordered" evidence="1">
    <location>
        <begin position="287"/>
        <end position="413"/>
    </location>
</feature>
<protein>
    <submittedName>
        <fullName evidence="2">Uncharacterized protein</fullName>
    </submittedName>
</protein>
<feature type="region of interest" description="Disordered" evidence="1">
    <location>
        <begin position="224"/>
        <end position="273"/>
    </location>
</feature>
<feature type="region of interest" description="Disordered" evidence="1">
    <location>
        <begin position="172"/>
        <end position="200"/>
    </location>
</feature>
<evidence type="ECO:0000256" key="1">
    <source>
        <dbReference type="SAM" id="MobiDB-lite"/>
    </source>
</evidence>
<evidence type="ECO:0000313" key="3">
    <source>
        <dbReference type="Proteomes" id="UP000008068"/>
    </source>
</evidence>
<evidence type="ECO:0000313" key="2">
    <source>
        <dbReference type="EMBL" id="EGT50457.1"/>
    </source>
</evidence>
<organism evidence="3">
    <name type="scientific">Caenorhabditis brenneri</name>
    <name type="common">Nematode worm</name>
    <dbReference type="NCBI Taxonomy" id="135651"/>
    <lineage>
        <taxon>Eukaryota</taxon>
        <taxon>Metazoa</taxon>
        <taxon>Ecdysozoa</taxon>
        <taxon>Nematoda</taxon>
        <taxon>Chromadorea</taxon>
        <taxon>Rhabditida</taxon>
        <taxon>Rhabditina</taxon>
        <taxon>Rhabditomorpha</taxon>
        <taxon>Rhabditoidea</taxon>
        <taxon>Rhabditidae</taxon>
        <taxon>Peloderinae</taxon>
        <taxon>Caenorhabditis</taxon>
    </lineage>
</organism>
<dbReference type="Proteomes" id="UP000008068">
    <property type="component" value="Unassembled WGS sequence"/>
</dbReference>
<dbReference type="HOGENOM" id="CLU_666037_0_0_1"/>
<keyword evidence="3" id="KW-1185">Reference proteome</keyword>
<dbReference type="AlphaFoldDB" id="G0PBF5"/>
<dbReference type="InParanoid" id="G0PBF5"/>
<sequence>MDAEKGESSEIPDRSSIVAVKLEALQKQIQTFKDETIDEYIEFNSTSGTIHRATIQKMVDKAESILIPQLSQEVQTAMNDNYGYKNDLGKLCDDVSGWFQNTEEKLEEALSKLKLRSTQLTISNGYYETQLERAKVQNVRKSNFQTQYELMKEASIKCAEIRKERHSQSIAVKLSEQQEQAKRRREQKEAEKEEKMKQLEMELEERREAKRRLQFRNRISYSSAAAKLRQPNPVLHAQQFPSFDSSTDSSEDSTTEEEEMEEKPDRSTRLQSVVVVPWDTERLPPTMKSVVVDPSKLKPIPKPTMKSIAVDPNRWKPIPKPTMKSVVVDPSKLKPIPRPTMKSVAVDPSQLKPIPQPTLKSIVVKPAEKTKVAHKASRTCQGSSTKDRADVKKRDHADDESSGATAKRRKITY</sequence>
<feature type="compositionally biased region" description="Basic and acidic residues" evidence="1">
    <location>
        <begin position="385"/>
        <end position="399"/>
    </location>
</feature>
<accession>G0PBF5</accession>
<proteinExistence type="predicted"/>
<name>G0PBF5_CAEBE</name>
<feature type="compositionally biased region" description="Basic and acidic residues" evidence="1">
    <location>
        <begin position="186"/>
        <end position="200"/>
    </location>
</feature>
<gene>
    <name evidence="2" type="ORF">CAEBREN_24152</name>
</gene>
<reference evidence="3" key="1">
    <citation type="submission" date="2011-07" db="EMBL/GenBank/DDBJ databases">
        <authorList>
            <consortium name="Caenorhabditis brenneri Sequencing and Analysis Consortium"/>
            <person name="Wilson R.K."/>
        </authorList>
    </citation>
    <scope>NUCLEOTIDE SEQUENCE [LARGE SCALE GENOMIC DNA]</scope>
    <source>
        <strain evidence="3">PB2801</strain>
    </source>
</reference>
<feature type="compositionally biased region" description="Acidic residues" evidence="1">
    <location>
        <begin position="249"/>
        <end position="262"/>
    </location>
</feature>